<dbReference type="SUPFAM" id="SSF55816">
    <property type="entry name" value="5'-nucleotidase (syn. UDP-sugar hydrolase), C-terminal domain"/>
    <property type="match status" value="1"/>
</dbReference>
<accession>A0A1Y2ATQ9</accession>
<evidence type="ECO:0000259" key="2">
    <source>
        <dbReference type="Pfam" id="PF00149"/>
    </source>
</evidence>
<feature type="domain" description="Putative 5'-nucleotidase C-terminal" evidence="3">
    <location>
        <begin position="368"/>
        <end position="584"/>
    </location>
</feature>
<dbReference type="Proteomes" id="UP000193986">
    <property type="component" value="Unassembled WGS sequence"/>
</dbReference>
<evidence type="ECO:0000313" key="4">
    <source>
        <dbReference type="EMBL" id="ORY25942.1"/>
    </source>
</evidence>
<dbReference type="InterPro" id="IPR006179">
    <property type="entry name" value="5_nucleotidase/apyrase"/>
</dbReference>
<dbReference type="AlphaFoldDB" id="A0A1Y2ATQ9"/>
<gene>
    <name evidence="4" type="ORF">BCR39DRAFT_542671</name>
</gene>
<dbReference type="InParanoid" id="A0A1Y2ATQ9"/>
<dbReference type="PANTHER" id="PTHR11575:SF22">
    <property type="entry name" value="ADL392WP"/>
    <property type="match status" value="1"/>
</dbReference>
<comment type="caution">
    <text evidence="4">The sequence shown here is derived from an EMBL/GenBank/DDBJ whole genome shotgun (WGS) entry which is preliminary data.</text>
</comment>
<dbReference type="Gene3D" id="3.60.21.10">
    <property type="match status" value="1"/>
</dbReference>
<dbReference type="InterPro" id="IPR053828">
    <property type="entry name" value="Nucleosidase_C"/>
</dbReference>
<proteinExistence type="predicted"/>
<dbReference type="GO" id="GO:0005829">
    <property type="term" value="C:cytosol"/>
    <property type="evidence" value="ECO:0007669"/>
    <property type="project" value="TreeGrafter"/>
</dbReference>
<organism evidence="4 5">
    <name type="scientific">Naematelia encephala</name>
    <dbReference type="NCBI Taxonomy" id="71784"/>
    <lineage>
        <taxon>Eukaryota</taxon>
        <taxon>Fungi</taxon>
        <taxon>Dikarya</taxon>
        <taxon>Basidiomycota</taxon>
        <taxon>Agaricomycotina</taxon>
        <taxon>Tremellomycetes</taxon>
        <taxon>Tremellales</taxon>
        <taxon>Naemateliaceae</taxon>
        <taxon>Naematelia</taxon>
    </lineage>
</organism>
<feature type="signal peptide" evidence="1">
    <location>
        <begin position="1"/>
        <end position="21"/>
    </location>
</feature>
<evidence type="ECO:0000259" key="3">
    <source>
        <dbReference type="Pfam" id="PF21953"/>
    </source>
</evidence>
<dbReference type="GO" id="GO:0009166">
    <property type="term" value="P:nucleotide catabolic process"/>
    <property type="evidence" value="ECO:0007669"/>
    <property type="project" value="InterPro"/>
</dbReference>
<sequence length="624" mass="70316">MLLHSDKLAILALLAASVVTAEQIGNLELPVPTRQLEWGDVNFLSTSDTHGWLLGHQHATWPEPNYSGDFGDFVSFSTHLSSIADTKGVDLLLVDAGDHHDGSGLVSSSDSSATRADDIFSMLRYDVATIGNHELYQYESAKQIYDKREEWEGRYLTSNVNITVWEDGKAVSKPIGERVRKFETKQGKKVTAFGVIFDFPKQAHDRNLTVHSPTLMSREAWFLEAIDEAPDFFLLVGHMPGRGETAEWAPLYDAIRAKHPKAPVFVFGGHTHERDCVQYDDRSIAVVPGRYMETIAFTSSSLPTSEKDVSSLKMARRYIDASRRSYMFHTNTSSDTFDTTLGKKITLELLRLSSKLNISIPLGKAPHDFFLTRYPYGHEKSVVTQWTDKVIPYIVVDPTRSEKHRVIMVMSGSLRFDIFQGRFDRNDELTVSPFANAFVYTELPAGLARNITQQMNLAGPSKLVPSQAPSTRQEVEDRVDQGYRAWMASQWEDYLQSQSQTQTETNNNDVQMSFDVTRMGKGKKSPTLGYVTKDACPGLGDDIEHIPVPFSKDSQPSFVETPFPEVDDDEIIDVVNMDFSLDDFLAAVNVLDPERKLTAREMRPYAPGVDMKSMWGRYAAEFWR</sequence>
<evidence type="ECO:0000313" key="5">
    <source>
        <dbReference type="Proteomes" id="UP000193986"/>
    </source>
</evidence>
<dbReference type="InterPro" id="IPR004843">
    <property type="entry name" value="Calcineurin-like_PHP"/>
</dbReference>
<dbReference type="Pfam" id="PF21953">
    <property type="entry name" value="NadN_nucleosid_C"/>
    <property type="match status" value="1"/>
</dbReference>
<name>A0A1Y2ATQ9_9TREE</name>
<dbReference type="OrthoDB" id="7722975at2759"/>
<evidence type="ECO:0000256" key="1">
    <source>
        <dbReference type="SAM" id="SignalP"/>
    </source>
</evidence>
<protein>
    <submittedName>
        <fullName evidence="4">Vacuolar protein</fullName>
    </submittedName>
</protein>
<dbReference type="PANTHER" id="PTHR11575">
    <property type="entry name" value="5'-NUCLEOTIDASE-RELATED"/>
    <property type="match status" value="1"/>
</dbReference>
<dbReference type="Gene3D" id="3.90.780.10">
    <property type="entry name" value="5'-Nucleotidase, C-terminal domain"/>
    <property type="match status" value="1"/>
</dbReference>
<dbReference type="GO" id="GO:0016787">
    <property type="term" value="F:hydrolase activity"/>
    <property type="evidence" value="ECO:0007669"/>
    <property type="project" value="InterPro"/>
</dbReference>
<dbReference type="InterPro" id="IPR029052">
    <property type="entry name" value="Metallo-depent_PP-like"/>
</dbReference>
<dbReference type="InterPro" id="IPR014485">
    <property type="entry name" value="Pesterase_C1039"/>
</dbReference>
<keyword evidence="1" id="KW-0732">Signal</keyword>
<dbReference type="STRING" id="71784.A0A1Y2ATQ9"/>
<feature type="domain" description="Calcineurin-like phosphoesterase" evidence="2">
    <location>
        <begin position="43"/>
        <end position="273"/>
    </location>
</feature>
<dbReference type="SUPFAM" id="SSF56300">
    <property type="entry name" value="Metallo-dependent phosphatases"/>
    <property type="match status" value="1"/>
</dbReference>
<keyword evidence="5" id="KW-1185">Reference proteome</keyword>
<feature type="chain" id="PRO_5011988182" evidence="1">
    <location>
        <begin position="22"/>
        <end position="624"/>
    </location>
</feature>
<dbReference type="PIRSF" id="PIRSF017316">
    <property type="entry name" value="Pesterase_C1039"/>
    <property type="match status" value="1"/>
</dbReference>
<dbReference type="EMBL" id="MCFC01000052">
    <property type="protein sequence ID" value="ORY25942.1"/>
    <property type="molecule type" value="Genomic_DNA"/>
</dbReference>
<dbReference type="FunCoup" id="A0A1Y2ATQ9">
    <property type="interactions" value="182"/>
</dbReference>
<dbReference type="InterPro" id="IPR036907">
    <property type="entry name" value="5'-Nucleotdase_C_sf"/>
</dbReference>
<reference evidence="4 5" key="1">
    <citation type="submission" date="2016-07" db="EMBL/GenBank/DDBJ databases">
        <title>Pervasive Adenine N6-methylation of Active Genes in Fungi.</title>
        <authorList>
            <consortium name="DOE Joint Genome Institute"/>
            <person name="Mondo S.J."/>
            <person name="Dannebaum R.O."/>
            <person name="Kuo R.C."/>
            <person name="Labutti K."/>
            <person name="Haridas S."/>
            <person name="Kuo A."/>
            <person name="Salamov A."/>
            <person name="Ahrendt S.R."/>
            <person name="Lipzen A."/>
            <person name="Sullivan W."/>
            <person name="Andreopoulos W.B."/>
            <person name="Clum A."/>
            <person name="Lindquist E."/>
            <person name="Daum C."/>
            <person name="Ramamoorthy G.K."/>
            <person name="Gryganskyi A."/>
            <person name="Culley D."/>
            <person name="Magnuson J.K."/>
            <person name="James T.Y."/>
            <person name="O'Malley M.A."/>
            <person name="Stajich J.E."/>
            <person name="Spatafora J.W."/>
            <person name="Visel A."/>
            <person name="Grigoriev I.V."/>
        </authorList>
    </citation>
    <scope>NUCLEOTIDE SEQUENCE [LARGE SCALE GENOMIC DNA]</scope>
    <source>
        <strain evidence="4 5">68-887.2</strain>
    </source>
</reference>
<dbReference type="Pfam" id="PF00149">
    <property type="entry name" value="Metallophos"/>
    <property type="match status" value="1"/>
</dbReference>